<dbReference type="InterPro" id="IPR020946">
    <property type="entry name" value="Flavin_mOase-like"/>
</dbReference>
<dbReference type="InterPro" id="IPR036188">
    <property type="entry name" value="FAD/NAD-bd_sf"/>
</dbReference>
<reference evidence="6" key="2">
    <citation type="submission" date="2020-04" db="EMBL/GenBank/DDBJ databases">
        <authorList>
            <consortium name="NCBI Genome Project"/>
        </authorList>
    </citation>
    <scope>NUCLEOTIDE SEQUENCE</scope>
    <source>
        <strain evidence="6">CBS 342.82</strain>
    </source>
</reference>
<dbReference type="Gene3D" id="3.50.50.60">
    <property type="entry name" value="FAD/NAD(P)-binding domain"/>
    <property type="match status" value="3"/>
</dbReference>
<dbReference type="SUPFAM" id="SSF51905">
    <property type="entry name" value="FAD/NAD(P)-binding domain"/>
    <property type="match status" value="3"/>
</dbReference>
<keyword evidence="2" id="KW-0285">Flavoprotein</keyword>
<reference evidence="6" key="1">
    <citation type="submission" date="2020-01" db="EMBL/GenBank/DDBJ databases">
        <authorList>
            <consortium name="DOE Joint Genome Institute"/>
            <person name="Haridas S."/>
            <person name="Albert R."/>
            <person name="Binder M."/>
            <person name="Bloem J."/>
            <person name="Labutti K."/>
            <person name="Salamov A."/>
            <person name="Andreopoulos B."/>
            <person name="Baker S.E."/>
            <person name="Barry K."/>
            <person name="Bills G."/>
            <person name="Bluhm B.H."/>
            <person name="Cannon C."/>
            <person name="Castanera R."/>
            <person name="Culley D.E."/>
            <person name="Daum C."/>
            <person name="Ezra D."/>
            <person name="Gonzalez J.B."/>
            <person name="Henrissat B."/>
            <person name="Kuo A."/>
            <person name="Liang C."/>
            <person name="Lipzen A."/>
            <person name="Lutzoni F."/>
            <person name="Magnuson J."/>
            <person name="Mondo S."/>
            <person name="Nolan M."/>
            <person name="Ohm R."/>
            <person name="Pangilinan J."/>
            <person name="Park H.-J."/>
            <person name="Ramirez L."/>
            <person name="Alfaro M."/>
            <person name="Sun H."/>
            <person name="Tritt A."/>
            <person name="Yoshinaga Y."/>
            <person name="Zwiers L.-H."/>
            <person name="Turgeon B.G."/>
            <person name="Goodwin S.B."/>
            <person name="Spatafora J.W."/>
            <person name="Crous P.W."/>
            <person name="Grigoriev I.V."/>
        </authorList>
    </citation>
    <scope>NUCLEOTIDE SEQUENCE</scope>
    <source>
        <strain evidence="6">CBS 342.82</strain>
    </source>
</reference>
<accession>A0A6J3M1W3</accession>
<sequence length="513" mass="58065">WQSNRYPGCRCDLPGPTYQFTWRYNVWSEFYPAAAEIQKYLSDVARENDFYKYIKFKHEVIGASWTDEEVKWTLSILDHASGETIQDKVDLFLEFNGPVSDPRINVAGIENFKGPILHPGEWDAGSDLKGKRVALIGYGSTGVQIAPYLLKDAAKLYTWHRNKNYIGPPHSASLAGENGVNFAYNQTQKELLEDPDIYLAYRKQVDEVAYKGLTGLVNGSQVSELGKKAAVSHMQQKLKSRPDILECILPTDFEMSCRRPTFDYGYLDAITSPKSEFLLQSPKGFTESGLIDADGVEHEIDVVVAATGYNQSFIPRYPKLVNGVDMREKFREWNSPPSYMSMSLDGMPNYFNPSLAYAPLMASYFLISTPRTRYIVKVIDKMQREQILSLTPKRKAIEHWIAHCNAFVERMPQGGPCVAWYKSAAGGAKAALWPGGRTHYMRVLENPRFEDFDLTYVDESDIFSYLGNGYDVEYEGNPGADNEWYLGPTKKIVPEETLEKLRGVYGTPVIPGR</sequence>
<evidence type="ECO:0000256" key="4">
    <source>
        <dbReference type="ARBA" id="ARBA00023002"/>
    </source>
</evidence>
<dbReference type="Proteomes" id="UP000504637">
    <property type="component" value="Unplaced"/>
</dbReference>
<dbReference type="OrthoDB" id="74360at2759"/>
<dbReference type="GeneID" id="54362932"/>
<evidence type="ECO:0000256" key="1">
    <source>
        <dbReference type="ARBA" id="ARBA00010139"/>
    </source>
</evidence>
<keyword evidence="6" id="KW-0503">Monooxygenase</keyword>
<dbReference type="PANTHER" id="PTHR42877">
    <property type="entry name" value="L-ORNITHINE N(5)-MONOOXYGENASE-RELATED"/>
    <property type="match status" value="1"/>
</dbReference>
<dbReference type="GO" id="GO:0050661">
    <property type="term" value="F:NADP binding"/>
    <property type="evidence" value="ECO:0007669"/>
    <property type="project" value="InterPro"/>
</dbReference>
<evidence type="ECO:0000313" key="5">
    <source>
        <dbReference type="Proteomes" id="UP000504637"/>
    </source>
</evidence>
<evidence type="ECO:0000256" key="3">
    <source>
        <dbReference type="ARBA" id="ARBA00022827"/>
    </source>
</evidence>
<dbReference type="PANTHER" id="PTHR42877:SF7">
    <property type="entry name" value="FLAVIN-BINDING MONOOXYGENASE-RELATED"/>
    <property type="match status" value="1"/>
</dbReference>
<dbReference type="InterPro" id="IPR051209">
    <property type="entry name" value="FAD-bind_Monooxygenase_sf"/>
</dbReference>
<dbReference type="GO" id="GO:0004499">
    <property type="term" value="F:N,N-dimethylaniline monooxygenase activity"/>
    <property type="evidence" value="ECO:0007669"/>
    <property type="project" value="InterPro"/>
</dbReference>
<comment type="similarity">
    <text evidence="1">Belongs to the FAD-binding monooxygenase family.</text>
</comment>
<organism evidence="6">
    <name type="scientific">Dissoconium aciculare CBS 342.82</name>
    <dbReference type="NCBI Taxonomy" id="1314786"/>
    <lineage>
        <taxon>Eukaryota</taxon>
        <taxon>Fungi</taxon>
        <taxon>Dikarya</taxon>
        <taxon>Ascomycota</taxon>
        <taxon>Pezizomycotina</taxon>
        <taxon>Dothideomycetes</taxon>
        <taxon>Dothideomycetidae</taxon>
        <taxon>Mycosphaerellales</taxon>
        <taxon>Dissoconiaceae</taxon>
        <taxon>Dissoconium</taxon>
    </lineage>
</organism>
<dbReference type="RefSeq" id="XP_033458525.1">
    <property type="nucleotide sequence ID" value="XM_033605132.1"/>
</dbReference>
<name>A0A6J3M1W3_9PEZI</name>
<keyword evidence="3" id="KW-0274">FAD</keyword>
<evidence type="ECO:0000256" key="2">
    <source>
        <dbReference type="ARBA" id="ARBA00022630"/>
    </source>
</evidence>
<dbReference type="GO" id="GO:0050660">
    <property type="term" value="F:flavin adenine dinucleotide binding"/>
    <property type="evidence" value="ECO:0007669"/>
    <property type="project" value="InterPro"/>
</dbReference>
<dbReference type="AlphaFoldDB" id="A0A6J3M1W3"/>
<feature type="non-terminal residue" evidence="6">
    <location>
        <position position="1"/>
    </location>
</feature>
<proteinExistence type="inferred from homology"/>
<dbReference type="Pfam" id="PF00743">
    <property type="entry name" value="FMO-like"/>
    <property type="match status" value="1"/>
</dbReference>
<evidence type="ECO:0000313" key="6">
    <source>
        <dbReference type="RefSeq" id="XP_033458525.1"/>
    </source>
</evidence>
<protein>
    <submittedName>
        <fullName evidence="6">Cyclohexanone monooxygenase</fullName>
    </submittedName>
</protein>
<keyword evidence="5" id="KW-1185">Reference proteome</keyword>
<gene>
    <name evidence="6" type="ORF">K489DRAFT_381485</name>
</gene>
<reference evidence="6" key="3">
    <citation type="submission" date="2025-08" db="UniProtKB">
        <authorList>
            <consortium name="RefSeq"/>
        </authorList>
    </citation>
    <scope>IDENTIFICATION</scope>
    <source>
        <strain evidence="6">CBS 342.82</strain>
    </source>
</reference>
<keyword evidence="4" id="KW-0560">Oxidoreductase</keyword>